<dbReference type="SUPFAM" id="SSF49764">
    <property type="entry name" value="HSP20-like chaperones"/>
    <property type="match status" value="1"/>
</dbReference>
<dbReference type="AlphaFoldDB" id="A0A3A4RF77"/>
<proteinExistence type="inferred from homology"/>
<dbReference type="Gene3D" id="2.60.40.790">
    <property type="match status" value="1"/>
</dbReference>
<gene>
    <name evidence="4" type="ORF">C4541_01815</name>
</gene>
<dbReference type="InterPro" id="IPR031107">
    <property type="entry name" value="Small_HSP"/>
</dbReference>
<dbReference type="InterPro" id="IPR002068">
    <property type="entry name" value="A-crystallin/Hsp20_dom"/>
</dbReference>
<dbReference type="EMBL" id="QZJZ01000012">
    <property type="protein sequence ID" value="RJP61497.1"/>
    <property type="molecule type" value="Genomic_DNA"/>
</dbReference>
<evidence type="ECO:0000256" key="1">
    <source>
        <dbReference type="PROSITE-ProRule" id="PRU00285"/>
    </source>
</evidence>
<evidence type="ECO:0000313" key="5">
    <source>
        <dbReference type="Proteomes" id="UP000266426"/>
    </source>
</evidence>
<dbReference type="PROSITE" id="PS01031">
    <property type="entry name" value="SHSP"/>
    <property type="match status" value="1"/>
</dbReference>
<reference evidence="4 5" key="1">
    <citation type="journal article" date="2017" name="ISME J.">
        <title>Energy and carbon metabolisms in a deep terrestrial subsurface fluid microbial community.</title>
        <authorList>
            <person name="Momper L."/>
            <person name="Jungbluth S.P."/>
            <person name="Lee M.D."/>
            <person name="Amend J.P."/>
        </authorList>
    </citation>
    <scope>NUCLEOTIDE SEQUENCE [LARGE SCALE GENOMIC DNA]</scope>
    <source>
        <strain evidence="4">SURF_26</strain>
    </source>
</reference>
<dbReference type="CDD" id="cd06464">
    <property type="entry name" value="ACD_sHsps-like"/>
    <property type="match status" value="1"/>
</dbReference>
<protein>
    <submittedName>
        <fullName evidence="4">Hsp20/alpha crystallin family protein</fullName>
    </submittedName>
</protein>
<name>A0A3A4RF77_9BACT</name>
<evidence type="ECO:0000259" key="3">
    <source>
        <dbReference type="PROSITE" id="PS01031"/>
    </source>
</evidence>
<dbReference type="Proteomes" id="UP000266426">
    <property type="component" value="Unassembled WGS sequence"/>
</dbReference>
<organism evidence="4 5">
    <name type="scientific">Candidatus Auribacter fodinae</name>
    <dbReference type="NCBI Taxonomy" id="2093366"/>
    <lineage>
        <taxon>Bacteria</taxon>
        <taxon>Pseudomonadati</taxon>
        <taxon>Candidatus Auribacterota</taxon>
        <taxon>Candidatus Auribacteria</taxon>
        <taxon>Candidatus Auribacterales</taxon>
        <taxon>Candidatus Auribacteraceae</taxon>
        <taxon>Candidatus Auribacter</taxon>
    </lineage>
</organism>
<feature type="domain" description="SHSP" evidence="3">
    <location>
        <begin position="43"/>
        <end position="155"/>
    </location>
</feature>
<comment type="similarity">
    <text evidence="1 2">Belongs to the small heat shock protein (HSP20) family.</text>
</comment>
<sequence length="157" mass="18200">MELKKWRPEQDTKSLMSDLFNIRNRMNNLFDLSLSNFFEDTPLAEGRFAPDVDIIEKDDRIEIRADLPGIEPKDVSIDLRNNVLTLSGTRKEEKESKDAHVYRSERYYGSFQRSFTLPDGINQDKVAAHYKNGVLNITVPKLEKAQPKQITIKVEDK</sequence>
<dbReference type="PANTHER" id="PTHR11527">
    <property type="entry name" value="HEAT-SHOCK PROTEIN 20 FAMILY MEMBER"/>
    <property type="match status" value="1"/>
</dbReference>
<evidence type="ECO:0000313" key="4">
    <source>
        <dbReference type="EMBL" id="RJP61497.1"/>
    </source>
</evidence>
<comment type="caution">
    <text evidence="4">The sequence shown here is derived from an EMBL/GenBank/DDBJ whole genome shotgun (WGS) entry which is preliminary data.</text>
</comment>
<dbReference type="Pfam" id="PF00011">
    <property type="entry name" value="HSP20"/>
    <property type="match status" value="1"/>
</dbReference>
<evidence type="ECO:0000256" key="2">
    <source>
        <dbReference type="RuleBase" id="RU003616"/>
    </source>
</evidence>
<accession>A0A3A4RF77</accession>
<dbReference type="InterPro" id="IPR008978">
    <property type="entry name" value="HSP20-like_chaperone"/>
</dbReference>